<dbReference type="EMBL" id="AAXG02000053">
    <property type="protein sequence ID" value="EDM97548.1"/>
    <property type="molecule type" value="Genomic_DNA"/>
</dbReference>
<dbReference type="eggNOG" id="ENOG502Z7TS">
    <property type="taxonomic scope" value="Bacteria"/>
</dbReference>
<dbReference type="InterPro" id="IPR025466">
    <property type="entry name" value="DUF4317"/>
</dbReference>
<reference evidence="1 2" key="2">
    <citation type="submission" date="2007-06" db="EMBL/GenBank/DDBJ databases">
        <title>Draft genome sequence of Pseudoflavonifractor capillosus ATCC 29799.</title>
        <authorList>
            <person name="Sudarsanam P."/>
            <person name="Ley R."/>
            <person name="Guruge J."/>
            <person name="Turnbaugh P.J."/>
            <person name="Mahowald M."/>
            <person name="Liep D."/>
            <person name="Gordon J."/>
        </authorList>
    </citation>
    <scope>NUCLEOTIDE SEQUENCE [LARGE SCALE GENOMIC DNA]</scope>
    <source>
        <strain evidence="1 2">ATCC 29799</strain>
    </source>
</reference>
<name>A6P2G1_9FIRM</name>
<accession>A6P2G1</accession>
<gene>
    <name evidence="1" type="ORF">BACCAP_04692</name>
</gene>
<evidence type="ECO:0000313" key="1">
    <source>
        <dbReference type="EMBL" id="EDM97548.1"/>
    </source>
</evidence>
<evidence type="ECO:0008006" key="3">
    <source>
        <dbReference type="Google" id="ProtNLM"/>
    </source>
</evidence>
<dbReference type="AlphaFoldDB" id="A6P2G1"/>
<proteinExistence type="predicted"/>
<sequence>MRPAGNSFTIISAASGEAAELKSRLEVENTMNEKEIAEIRRRFRPDKTSITHVRGCYVNELREIVAQFDQSLALMSQEESEKFLGILKRTLSGTLGKNLMDIEFATRQVAEGEEHKLLMTLRSSGLKDEEAVQAFFQKVIGSLTIEGNYLILLAHDAYDVPYRAKDGEEVEDGSEQVYTYILCSICPVKQTKPALSYHVQENEFRNRTADWLVSAPELGFLFPAFDDRSTNLYNALYYNKDVKENHSDFVEAVFRSEVPMPAAAQKETFQSILGDALAEDCRFDVVQAVQDQLCGLIEEHKANHEEEPLVVSKGTVKCVLRSCGVADSHVEAFDAKYDSEFGDDAQLSPRNLVDTRQMEVRTPDVVIKVAPGRSDLVETRVIDGKKYILIRADEGVEVNGIGIHID</sequence>
<protein>
    <recommendedName>
        <fullName evidence="3">DUF4317 domain-containing protein</fullName>
    </recommendedName>
</protein>
<evidence type="ECO:0000313" key="2">
    <source>
        <dbReference type="Proteomes" id="UP000003639"/>
    </source>
</evidence>
<dbReference type="Pfam" id="PF14199">
    <property type="entry name" value="DUF4317"/>
    <property type="match status" value="1"/>
</dbReference>
<comment type="caution">
    <text evidence="1">The sequence shown here is derived from an EMBL/GenBank/DDBJ whole genome shotgun (WGS) entry which is preliminary data.</text>
</comment>
<dbReference type="STRING" id="411467.BACCAP_04692"/>
<dbReference type="Proteomes" id="UP000003639">
    <property type="component" value="Unassembled WGS sequence"/>
</dbReference>
<reference evidence="1 2" key="1">
    <citation type="submission" date="2007-04" db="EMBL/GenBank/DDBJ databases">
        <authorList>
            <person name="Fulton L."/>
            <person name="Clifton S."/>
            <person name="Fulton B."/>
            <person name="Xu J."/>
            <person name="Minx P."/>
            <person name="Pepin K.H."/>
            <person name="Johnson M."/>
            <person name="Thiruvilangam P."/>
            <person name="Bhonagiri V."/>
            <person name="Nash W.E."/>
            <person name="Mardis E.R."/>
            <person name="Wilson R.K."/>
        </authorList>
    </citation>
    <scope>NUCLEOTIDE SEQUENCE [LARGE SCALE GENOMIC DNA]</scope>
    <source>
        <strain evidence="1 2">ATCC 29799</strain>
    </source>
</reference>
<organism evidence="1 2">
    <name type="scientific">Pseudoflavonifractor capillosus ATCC 29799</name>
    <dbReference type="NCBI Taxonomy" id="411467"/>
    <lineage>
        <taxon>Bacteria</taxon>
        <taxon>Bacillati</taxon>
        <taxon>Bacillota</taxon>
        <taxon>Clostridia</taxon>
        <taxon>Eubacteriales</taxon>
        <taxon>Oscillospiraceae</taxon>
        <taxon>Pseudoflavonifractor</taxon>
    </lineage>
</organism>
<keyword evidence="2" id="KW-1185">Reference proteome</keyword>